<accession>A0A5J9SFD0</accession>
<protein>
    <submittedName>
        <fullName evidence="2">Uncharacterized protein</fullName>
    </submittedName>
</protein>
<reference evidence="2 3" key="1">
    <citation type="journal article" date="2019" name="Sci. Rep.">
        <title>A high-quality genome of Eragrostis curvula grass provides insights into Poaceae evolution and supports new strategies to enhance forage quality.</title>
        <authorList>
            <person name="Carballo J."/>
            <person name="Santos B.A.C.M."/>
            <person name="Zappacosta D."/>
            <person name="Garbus I."/>
            <person name="Selva J.P."/>
            <person name="Gallo C.A."/>
            <person name="Diaz A."/>
            <person name="Albertini E."/>
            <person name="Caccamo M."/>
            <person name="Echenique V."/>
        </authorList>
    </citation>
    <scope>NUCLEOTIDE SEQUENCE [LARGE SCALE GENOMIC DNA]</scope>
    <source>
        <strain evidence="3">cv. Victoria</strain>
        <tissue evidence="2">Leaf</tissue>
    </source>
</reference>
<comment type="caution">
    <text evidence="2">The sequence shown here is derived from an EMBL/GenBank/DDBJ whole genome shotgun (WGS) entry which is preliminary data.</text>
</comment>
<dbReference type="EMBL" id="RWGY01000922">
    <property type="protein sequence ID" value="TVT97921.1"/>
    <property type="molecule type" value="Genomic_DNA"/>
</dbReference>
<evidence type="ECO:0000313" key="3">
    <source>
        <dbReference type="Proteomes" id="UP000324897"/>
    </source>
</evidence>
<feature type="non-terminal residue" evidence="2">
    <location>
        <position position="1"/>
    </location>
</feature>
<dbReference type="Proteomes" id="UP000324897">
    <property type="component" value="Unassembled WGS sequence"/>
</dbReference>
<dbReference type="Gramene" id="TVT97921">
    <property type="protein sequence ID" value="TVT97921"/>
    <property type="gene ID" value="EJB05_56809"/>
</dbReference>
<evidence type="ECO:0000313" key="2">
    <source>
        <dbReference type="EMBL" id="TVT97921.1"/>
    </source>
</evidence>
<feature type="chain" id="PRO_5023824040" evidence="1">
    <location>
        <begin position="27"/>
        <end position="97"/>
    </location>
</feature>
<proteinExistence type="predicted"/>
<keyword evidence="3" id="KW-1185">Reference proteome</keyword>
<feature type="signal peptide" evidence="1">
    <location>
        <begin position="1"/>
        <end position="26"/>
    </location>
</feature>
<name>A0A5J9SFD0_9POAL</name>
<sequence length="97" mass="10416">MARARATATTVTVALALLVAALSAEAGQNCICECMKLCAQAKIPSLQECQDKCREKACVRSCEEACKGKGYPKLPTEGIALCEFEPLTPDEEQMVPH</sequence>
<dbReference type="OrthoDB" id="641570at2759"/>
<keyword evidence="1" id="KW-0732">Signal</keyword>
<organism evidence="2 3">
    <name type="scientific">Eragrostis curvula</name>
    <name type="common">weeping love grass</name>
    <dbReference type="NCBI Taxonomy" id="38414"/>
    <lineage>
        <taxon>Eukaryota</taxon>
        <taxon>Viridiplantae</taxon>
        <taxon>Streptophyta</taxon>
        <taxon>Embryophyta</taxon>
        <taxon>Tracheophyta</taxon>
        <taxon>Spermatophyta</taxon>
        <taxon>Magnoliopsida</taxon>
        <taxon>Liliopsida</taxon>
        <taxon>Poales</taxon>
        <taxon>Poaceae</taxon>
        <taxon>PACMAD clade</taxon>
        <taxon>Chloridoideae</taxon>
        <taxon>Eragrostideae</taxon>
        <taxon>Eragrostidinae</taxon>
        <taxon>Eragrostis</taxon>
    </lineage>
</organism>
<dbReference type="AlphaFoldDB" id="A0A5J9SFD0"/>
<gene>
    <name evidence="2" type="ORF">EJB05_56809</name>
</gene>
<evidence type="ECO:0000256" key="1">
    <source>
        <dbReference type="SAM" id="SignalP"/>
    </source>
</evidence>